<comment type="pathway">
    <text evidence="2 10">Pyrimidine metabolism; UMP biosynthesis via salvage pathway; uracil from uridine (phosphorylase route): step 1/1.</text>
</comment>
<comment type="subcellular location">
    <subcellularLocation>
        <location evidence="1">Cytoplasm</location>
    </subcellularLocation>
</comment>
<accession>A0A7C4JJC5</accession>
<evidence type="ECO:0000256" key="7">
    <source>
        <dbReference type="ARBA" id="ARBA00022676"/>
    </source>
</evidence>
<evidence type="ECO:0000256" key="9">
    <source>
        <dbReference type="ARBA" id="ARBA00048447"/>
    </source>
</evidence>
<dbReference type="EMBL" id="DTBD01000029">
    <property type="protein sequence ID" value="HGQ64404.1"/>
    <property type="molecule type" value="Genomic_DNA"/>
</dbReference>
<evidence type="ECO:0000256" key="3">
    <source>
        <dbReference type="ARBA" id="ARBA00010456"/>
    </source>
</evidence>
<dbReference type="GO" id="GO:0004850">
    <property type="term" value="F:uridine phosphorylase activity"/>
    <property type="evidence" value="ECO:0007669"/>
    <property type="project" value="UniProtKB-EC"/>
</dbReference>
<evidence type="ECO:0000256" key="4">
    <source>
        <dbReference type="ARBA" id="ARBA00011888"/>
    </source>
</evidence>
<dbReference type="EC" id="2.4.2.3" evidence="4 10"/>
<gene>
    <name evidence="13" type="primary">udp</name>
    <name evidence="13" type="ORF">ENU08_04080</name>
    <name evidence="12" type="ORF">ENU41_05510</name>
</gene>
<evidence type="ECO:0000313" key="12">
    <source>
        <dbReference type="EMBL" id="HGQ36119.1"/>
    </source>
</evidence>
<evidence type="ECO:0000313" key="13">
    <source>
        <dbReference type="EMBL" id="HGQ64404.1"/>
    </source>
</evidence>
<keyword evidence="6" id="KW-0963">Cytoplasm</keyword>
<evidence type="ECO:0000256" key="6">
    <source>
        <dbReference type="ARBA" id="ARBA00022490"/>
    </source>
</evidence>
<dbReference type="UniPathway" id="UPA00574">
    <property type="reaction ID" value="UER00633"/>
</dbReference>
<evidence type="ECO:0000256" key="1">
    <source>
        <dbReference type="ARBA" id="ARBA00004496"/>
    </source>
</evidence>
<dbReference type="NCBIfam" id="TIGR01718">
    <property type="entry name" value="Uridine-psphlse"/>
    <property type="match status" value="1"/>
</dbReference>
<evidence type="ECO:0000256" key="5">
    <source>
        <dbReference type="ARBA" id="ARBA00021980"/>
    </source>
</evidence>
<evidence type="ECO:0000256" key="2">
    <source>
        <dbReference type="ARBA" id="ARBA00004825"/>
    </source>
</evidence>
<proteinExistence type="inferred from homology"/>
<comment type="catalytic activity">
    <reaction evidence="9 10">
        <text>uridine + phosphate = alpha-D-ribose 1-phosphate + uracil</text>
        <dbReference type="Rhea" id="RHEA:24388"/>
        <dbReference type="ChEBI" id="CHEBI:16704"/>
        <dbReference type="ChEBI" id="CHEBI:17568"/>
        <dbReference type="ChEBI" id="CHEBI:43474"/>
        <dbReference type="ChEBI" id="CHEBI:57720"/>
        <dbReference type="EC" id="2.4.2.3"/>
    </reaction>
</comment>
<protein>
    <recommendedName>
        <fullName evidence="5 10">Uridine phosphorylase</fullName>
        <ecNumber evidence="4 10">2.4.2.3</ecNumber>
    </recommendedName>
</protein>
<dbReference type="EMBL" id="DTCK01000034">
    <property type="protein sequence ID" value="HGQ36119.1"/>
    <property type="molecule type" value="Genomic_DNA"/>
</dbReference>
<dbReference type="GO" id="GO:0009166">
    <property type="term" value="P:nucleotide catabolic process"/>
    <property type="evidence" value="ECO:0007669"/>
    <property type="project" value="InterPro"/>
</dbReference>
<evidence type="ECO:0000256" key="8">
    <source>
        <dbReference type="ARBA" id="ARBA00022679"/>
    </source>
</evidence>
<dbReference type="PANTHER" id="PTHR43691:SF13">
    <property type="entry name" value="URIDINE PHOSPHORYLASE"/>
    <property type="match status" value="1"/>
</dbReference>
<dbReference type="InterPro" id="IPR018016">
    <property type="entry name" value="Nucleoside_phosphorylase_CS"/>
</dbReference>
<dbReference type="InterPro" id="IPR035994">
    <property type="entry name" value="Nucleoside_phosphorylase_sf"/>
</dbReference>
<feature type="domain" description="Nucleoside phosphorylase" evidence="11">
    <location>
        <begin position="32"/>
        <end position="272"/>
    </location>
</feature>
<name>A0A7C4JJC5_9CREN</name>
<keyword evidence="7 10" id="KW-0328">Glycosyltransferase</keyword>
<evidence type="ECO:0000256" key="10">
    <source>
        <dbReference type="RuleBase" id="RU361131"/>
    </source>
</evidence>
<dbReference type="GO" id="GO:0005829">
    <property type="term" value="C:cytosol"/>
    <property type="evidence" value="ECO:0007669"/>
    <property type="project" value="TreeGrafter"/>
</dbReference>
<dbReference type="GO" id="GO:0044206">
    <property type="term" value="P:UMP salvage"/>
    <property type="evidence" value="ECO:0007669"/>
    <property type="project" value="UniProtKB-UniPathway"/>
</dbReference>
<sequence>MSSYRRFGSASSPVSDEGRVYHLKVKQGEVGRYVLLPGDPERVPIIAKYWDKHWYVSSHREFVTYSGYYKGVFLSVTSTGIGAPSTAIAVEELARVGAEVFIRVGTTGALKREIGIGDLIISTASVRLEGTSRHYIMPEYPAVASYDVILALIEAAEILGVKYHIGLTASSDSFYVGQERPGFKGYLPPYQKGLIEYLVNANVLNFEMESSVIFILANIYGLKAGAICAVIANRATNEFVPEAGVEDAIKVSNEAVKIHNEWSEEIAKLGKKYVTPSIIINTRKK</sequence>
<keyword evidence="8 10" id="KW-0808">Transferase</keyword>
<dbReference type="InterPro" id="IPR010058">
    <property type="entry name" value="Uridine_phosphorylase"/>
</dbReference>
<organism evidence="13">
    <name type="scientific">Ignisphaera aggregans</name>
    <dbReference type="NCBI Taxonomy" id="334771"/>
    <lineage>
        <taxon>Archaea</taxon>
        <taxon>Thermoproteota</taxon>
        <taxon>Thermoprotei</taxon>
        <taxon>Desulfurococcales</taxon>
        <taxon>Desulfurococcaceae</taxon>
        <taxon>Ignisphaera</taxon>
    </lineage>
</organism>
<comment type="caution">
    <text evidence="13">The sequence shown here is derived from an EMBL/GenBank/DDBJ whole genome shotgun (WGS) entry which is preliminary data.</text>
</comment>
<dbReference type="PROSITE" id="PS01232">
    <property type="entry name" value="PNP_UDP_1"/>
    <property type="match status" value="1"/>
</dbReference>
<dbReference type="GO" id="GO:0009164">
    <property type="term" value="P:nucleoside catabolic process"/>
    <property type="evidence" value="ECO:0007669"/>
    <property type="project" value="UniProtKB-ARBA"/>
</dbReference>
<dbReference type="SUPFAM" id="SSF53167">
    <property type="entry name" value="Purine and uridine phosphorylases"/>
    <property type="match status" value="1"/>
</dbReference>
<reference evidence="13" key="1">
    <citation type="journal article" date="2020" name="mSystems">
        <title>Genome- and Community-Level Interaction Insights into Carbon Utilization and Element Cycling Functions of Hydrothermarchaeota in Hydrothermal Sediment.</title>
        <authorList>
            <person name="Zhou Z."/>
            <person name="Liu Y."/>
            <person name="Xu W."/>
            <person name="Pan J."/>
            <person name="Luo Z.H."/>
            <person name="Li M."/>
        </authorList>
    </citation>
    <scope>NUCLEOTIDE SEQUENCE [LARGE SCALE GENOMIC DNA]</scope>
    <source>
        <strain evidence="13">SpSt-637</strain>
        <strain evidence="12">SpSt-667</strain>
    </source>
</reference>
<dbReference type="AlphaFoldDB" id="A0A7C4JJC5"/>
<comment type="similarity">
    <text evidence="3 10">Belongs to the PNP/UDP phosphorylase family.</text>
</comment>
<dbReference type="Pfam" id="PF01048">
    <property type="entry name" value="PNP_UDP_1"/>
    <property type="match status" value="1"/>
</dbReference>
<dbReference type="PANTHER" id="PTHR43691">
    <property type="entry name" value="URIDINE PHOSPHORYLASE"/>
    <property type="match status" value="1"/>
</dbReference>
<evidence type="ECO:0000259" key="11">
    <source>
        <dbReference type="Pfam" id="PF01048"/>
    </source>
</evidence>
<dbReference type="Gene3D" id="3.40.50.1580">
    <property type="entry name" value="Nucleoside phosphorylase domain"/>
    <property type="match status" value="1"/>
</dbReference>
<dbReference type="InterPro" id="IPR000845">
    <property type="entry name" value="Nucleoside_phosphorylase_d"/>
</dbReference>
<dbReference type="CDD" id="cd17767">
    <property type="entry name" value="UP_EcUdp-like"/>
    <property type="match status" value="1"/>
</dbReference>